<keyword evidence="1" id="KW-1185">Reference proteome</keyword>
<protein>
    <submittedName>
        <fullName evidence="2">Uncharacterized protein</fullName>
    </submittedName>
</protein>
<sequence length="159" mass="18349">MLFSADEEITQLEKEKDFFVHEVEVISQQQKELETMVEHLEKSLGLSDYAEGEPVGIRPNEFTTNADLKRQDIYRLQVTVDAQLKQADDDINDLCEQMTELQAWKEDGSKSEDSQAAIMDQIRQILKKQLDSLNWVDQQSEELSTRVKKLTTELVSLSK</sequence>
<accession>A0A914CUT6</accession>
<dbReference type="GO" id="GO:0006405">
    <property type="term" value="P:RNA export from nucleus"/>
    <property type="evidence" value="ECO:0007669"/>
    <property type="project" value="TreeGrafter"/>
</dbReference>
<dbReference type="GO" id="GO:0044613">
    <property type="term" value="C:nuclear pore central transport channel"/>
    <property type="evidence" value="ECO:0007669"/>
    <property type="project" value="TreeGrafter"/>
</dbReference>
<dbReference type="PANTHER" id="PTHR12084:SF0">
    <property type="entry name" value="NUCLEAR PORE GLYCOPROTEIN P62"/>
    <property type="match status" value="1"/>
</dbReference>
<dbReference type="AlphaFoldDB" id="A0A914CUT6"/>
<organism evidence="1 2">
    <name type="scientific">Acrobeloides nanus</name>
    <dbReference type="NCBI Taxonomy" id="290746"/>
    <lineage>
        <taxon>Eukaryota</taxon>
        <taxon>Metazoa</taxon>
        <taxon>Ecdysozoa</taxon>
        <taxon>Nematoda</taxon>
        <taxon>Chromadorea</taxon>
        <taxon>Rhabditida</taxon>
        <taxon>Tylenchina</taxon>
        <taxon>Cephalobomorpha</taxon>
        <taxon>Cephaloboidea</taxon>
        <taxon>Cephalobidae</taxon>
        <taxon>Acrobeloides</taxon>
    </lineage>
</organism>
<reference evidence="2" key="1">
    <citation type="submission" date="2022-11" db="UniProtKB">
        <authorList>
            <consortium name="WormBaseParasite"/>
        </authorList>
    </citation>
    <scope>IDENTIFICATION</scope>
</reference>
<proteinExistence type="predicted"/>
<dbReference type="WBParaSite" id="ACRNAN_scaffold14972.g11520.t1">
    <property type="protein sequence ID" value="ACRNAN_scaffold14972.g11520.t1"/>
    <property type="gene ID" value="ACRNAN_scaffold14972.g11520"/>
</dbReference>
<evidence type="ECO:0000313" key="1">
    <source>
        <dbReference type="Proteomes" id="UP000887540"/>
    </source>
</evidence>
<dbReference type="Proteomes" id="UP000887540">
    <property type="component" value="Unplaced"/>
</dbReference>
<dbReference type="InterPro" id="IPR026010">
    <property type="entry name" value="NSP1/NUP62"/>
</dbReference>
<dbReference type="GO" id="GO:0006606">
    <property type="term" value="P:protein import into nucleus"/>
    <property type="evidence" value="ECO:0007669"/>
    <property type="project" value="TreeGrafter"/>
</dbReference>
<dbReference type="GO" id="GO:0017056">
    <property type="term" value="F:structural constituent of nuclear pore"/>
    <property type="evidence" value="ECO:0007669"/>
    <property type="project" value="InterPro"/>
</dbReference>
<dbReference type="GO" id="GO:0005543">
    <property type="term" value="F:phospholipid binding"/>
    <property type="evidence" value="ECO:0007669"/>
    <property type="project" value="TreeGrafter"/>
</dbReference>
<name>A0A914CUT6_9BILA</name>
<dbReference type="Gene3D" id="1.20.5.170">
    <property type="match status" value="1"/>
</dbReference>
<evidence type="ECO:0000313" key="2">
    <source>
        <dbReference type="WBParaSite" id="ACRNAN_scaffold14972.g11520.t1"/>
    </source>
</evidence>
<dbReference type="PANTHER" id="PTHR12084">
    <property type="entry name" value="NUCLEAR PORE GLYCOPROTEIN P62-RELATED"/>
    <property type="match status" value="1"/>
</dbReference>